<dbReference type="InterPro" id="IPR051044">
    <property type="entry name" value="MAG_DAG_Lipase"/>
</dbReference>
<dbReference type="Proteomes" id="UP000665944">
    <property type="component" value="Unassembled WGS sequence"/>
</dbReference>
<dbReference type="InterPro" id="IPR000073">
    <property type="entry name" value="AB_hydrolase_1"/>
</dbReference>
<reference evidence="1 2" key="1">
    <citation type="submission" date="2022-06" db="EMBL/GenBank/DDBJ databases">
        <title>Staphylococcus hominis ShoR14 genome sequence.</title>
        <authorList>
            <person name="Yeo C.C."/>
            <person name="Chew C.H."/>
            <person name="Che Hamzah A.M."/>
            <person name="Al-Trad E.I."/>
        </authorList>
    </citation>
    <scope>NUCLEOTIDE SEQUENCE [LARGE SCALE GENOMIC DNA]</scope>
    <source>
        <strain evidence="1 2">ShoR14</strain>
    </source>
</reference>
<evidence type="ECO:0000313" key="1">
    <source>
        <dbReference type="EMBL" id="MCM5672844.1"/>
    </source>
</evidence>
<gene>
    <name evidence="1" type="ORF">J7T32_008840</name>
</gene>
<organism evidence="1 2">
    <name type="scientific">Staphylococcus hominis</name>
    <dbReference type="NCBI Taxonomy" id="1290"/>
    <lineage>
        <taxon>Bacteria</taxon>
        <taxon>Bacillati</taxon>
        <taxon>Bacillota</taxon>
        <taxon>Bacilli</taxon>
        <taxon>Bacillales</taxon>
        <taxon>Staphylococcaceae</taxon>
        <taxon>Staphylococcus</taxon>
    </lineage>
</organism>
<proteinExistence type="predicted"/>
<dbReference type="AlphaFoldDB" id="A0A4Q9WRD7"/>
<comment type="caution">
    <text evidence="1">The sequence shown here is derived from an EMBL/GenBank/DDBJ whole genome shotgun (WGS) entry which is preliminary data.</text>
</comment>
<dbReference type="PRINTS" id="PR00111">
    <property type="entry name" value="ABHYDROLASE"/>
</dbReference>
<accession>A0A4Q9WRD7</accession>
<protein>
    <submittedName>
        <fullName evidence="1">Lysophospholipase</fullName>
    </submittedName>
</protein>
<dbReference type="SUPFAM" id="SSF53474">
    <property type="entry name" value="alpha/beta-Hydrolases"/>
    <property type="match status" value="1"/>
</dbReference>
<evidence type="ECO:0000313" key="2">
    <source>
        <dbReference type="Proteomes" id="UP000665944"/>
    </source>
</evidence>
<name>A0A4Q9WRD7_STAHO</name>
<dbReference type="InterPro" id="IPR022742">
    <property type="entry name" value="Hydrolase_4"/>
</dbReference>
<dbReference type="EMBL" id="JAGHKT020000013">
    <property type="protein sequence ID" value="MCM5672844.1"/>
    <property type="molecule type" value="Genomic_DNA"/>
</dbReference>
<dbReference type="PANTHER" id="PTHR11614">
    <property type="entry name" value="PHOSPHOLIPASE-RELATED"/>
    <property type="match status" value="1"/>
</dbReference>
<dbReference type="RefSeq" id="WP_017174743.1">
    <property type="nucleotide sequence ID" value="NZ_CABMJU010000035.1"/>
</dbReference>
<sequence>MNYIKYLESKDGTKLYTKVNEVKESKANIIIAHGLAEHLDRYDELVAFLNEHHYNVVRFDQRGHGRSEGKRVFYSHVDEIIDDLDRIINYTKENYSGRVFLIGHSMGGYAVTLFGTKYPNKVDGIITSGALTRYNKSTFGEPDKNISADTYVKNELEDGVCSDEEIIQKYRDDDLVAKEISIGLIFTLMDGIAYLKEHPSHFIDPVLILHGKEDGLVSYKDSIDLYNEIASKKKSLYIYENLQHEIFNESSYNQSIFRDIIDWLDSKNR</sequence>
<dbReference type="InterPro" id="IPR029058">
    <property type="entry name" value="AB_hydrolase_fold"/>
</dbReference>
<dbReference type="Gene3D" id="3.40.50.1820">
    <property type="entry name" value="alpha/beta hydrolase"/>
    <property type="match status" value="1"/>
</dbReference>
<keyword evidence="2" id="KW-1185">Reference proteome</keyword>
<dbReference type="Pfam" id="PF12146">
    <property type="entry name" value="Hydrolase_4"/>
    <property type="match status" value="1"/>
</dbReference>